<feature type="non-terminal residue" evidence="2">
    <location>
        <position position="27"/>
    </location>
</feature>
<sequence>MDHSWNSSNLASAGARSRGHKDFPSLP</sequence>
<gene>
    <name evidence="2" type="ORF">METZ01_LOCUS285851</name>
</gene>
<accession>A0A382LD02</accession>
<reference evidence="2" key="1">
    <citation type="submission" date="2018-05" db="EMBL/GenBank/DDBJ databases">
        <authorList>
            <person name="Lanie J.A."/>
            <person name="Ng W.-L."/>
            <person name="Kazmierczak K.M."/>
            <person name="Andrzejewski T.M."/>
            <person name="Davidsen T.M."/>
            <person name="Wayne K.J."/>
            <person name="Tettelin H."/>
            <person name="Glass J.I."/>
            <person name="Rusch D."/>
            <person name="Podicherti R."/>
            <person name="Tsui H.-C.T."/>
            <person name="Winkler M.E."/>
        </authorList>
    </citation>
    <scope>NUCLEOTIDE SEQUENCE</scope>
</reference>
<name>A0A382LD02_9ZZZZ</name>
<protein>
    <submittedName>
        <fullName evidence="2">Uncharacterized protein</fullName>
    </submittedName>
</protein>
<organism evidence="2">
    <name type="scientific">marine metagenome</name>
    <dbReference type="NCBI Taxonomy" id="408172"/>
    <lineage>
        <taxon>unclassified sequences</taxon>
        <taxon>metagenomes</taxon>
        <taxon>ecological metagenomes</taxon>
    </lineage>
</organism>
<evidence type="ECO:0000256" key="1">
    <source>
        <dbReference type="SAM" id="MobiDB-lite"/>
    </source>
</evidence>
<feature type="compositionally biased region" description="Polar residues" evidence="1">
    <location>
        <begin position="1"/>
        <end position="11"/>
    </location>
</feature>
<dbReference type="AlphaFoldDB" id="A0A382LD02"/>
<proteinExistence type="predicted"/>
<evidence type="ECO:0000313" key="2">
    <source>
        <dbReference type="EMBL" id="SVC32997.1"/>
    </source>
</evidence>
<dbReference type="EMBL" id="UINC01085445">
    <property type="protein sequence ID" value="SVC32997.1"/>
    <property type="molecule type" value="Genomic_DNA"/>
</dbReference>
<feature type="region of interest" description="Disordered" evidence="1">
    <location>
        <begin position="1"/>
        <end position="27"/>
    </location>
</feature>